<dbReference type="Proteomes" id="UP000266016">
    <property type="component" value="Unassembled WGS sequence"/>
</dbReference>
<proteinExistence type="predicted"/>
<dbReference type="InterPro" id="IPR002508">
    <property type="entry name" value="MurNAc-LAA_cat"/>
</dbReference>
<dbReference type="InterPro" id="IPR050695">
    <property type="entry name" value="N-acetylmuramoyl_amidase_3"/>
</dbReference>
<sequence length="259" mass="28941">MVKVYLDPGHGGSDPGAVGNGLQEKNLTLDIAKRVRDGLLNKYENVSVRMSRTTDKAVSLGARADDANRWGADLFIAIHINSGGGTGFEDYIHPNASQKTVRYRDAFHKEFIKHVSLRNRGRKTANFQVLRDTQMPAILTENGFIDRTNDANKLKKSSFLDDLALGHIEGIAKSLNLKPKSNKNSDEKENEKDNSTFLIRVITPDLYYYNKPDWNAKVGKVQKGEVFTVVDILTVNGSKMYKLKSGNYITAYPGYVEII</sequence>
<organism evidence="3 4">
    <name type="scientific">Peribacillus asahii</name>
    <dbReference type="NCBI Taxonomy" id="228899"/>
    <lineage>
        <taxon>Bacteria</taxon>
        <taxon>Bacillati</taxon>
        <taxon>Bacillota</taxon>
        <taxon>Bacilli</taxon>
        <taxon>Bacillales</taxon>
        <taxon>Bacillaceae</taxon>
        <taxon>Peribacillus</taxon>
    </lineage>
</organism>
<dbReference type="PANTHER" id="PTHR30404">
    <property type="entry name" value="N-ACETYLMURAMOYL-L-ALANINE AMIDASE"/>
    <property type="match status" value="1"/>
</dbReference>
<dbReference type="Pfam" id="PF19087">
    <property type="entry name" value="DUF5776"/>
    <property type="match status" value="1"/>
</dbReference>
<dbReference type="InterPro" id="IPR044081">
    <property type="entry name" value="DUF5776"/>
</dbReference>
<keyword evidence="1" id="KW-0378">Hydrolase</keyword>
<dbReference type="AlphaFoldDB" id="A0A398BC71"/>
<evidence type="ECO:0000313" key="4">
    <source>
        <dbReference type="Proteomes" id="UP000266016"/>
    </source>
</evidence>
<protein>
    <submittedName>
        <fullName evidence="3">N-acetylmuramoyl-L-alanine amidase</fullName>
    </submittedName>
</protein>
<dbReference type="RefSeq" id="WP_119117296.1">
    <property type="nucleotide sequence ID" value="NZ_QWVS01000018.1"/>
</dbReference>
<dbReference type="SMART" id="SM00646">
    <property type="entry name" value="Ami_3"/>
    <property type="match status" value="1"/>
</dbReference>
<evidence type="ECO:0000256" key="1">
    <source>
        <dbReference type="ARBA" id="ARBA00022801"/>
    </source>
</evidence>
<feature type="domain" description="MurNAc-LAA" evidence="2">
    <location>
        <begin position="64"/>
        <end position="172"/>
    </location>
</feature>
<dbReference type="SUPFAM" id="SSF53187">
    <property type="entry name" value="Zn-dependent exopeptidases"/>
    <property type="match status" value="1"/>
</dbReference>
<name>A0A398BC71_9BACI</name>
<dbReference type="GO" id="GO:0030288">
    <property type="term" value="C:outer membrane-bounded periplasmic space"/>
    <property type="evidence" value="ECO:0007669"/>
    <property type="project" value="TreeGrafter"/>
</dbReference>
<dbReference type="EMBL" id="QWVS01000018">
    <property type="protein sequence ID" value="RID85400.1"/>
    <property type="molecule type" value="Genomic_DNA"/>
</dbReference>
<accession>A0A398BC71</accession>
<dbReference type="CDD" id="cd02696">
    <property type="entry name" value="MurNAc-LAA"/>
    <property type="match status" value="1"/>
</dbReference>
<dbReference type="GO" id="GO:0008745">
    <property type="term" value="F:N-acetylmuramoyl-L-alanine amidase activity"/>
    <property type="evidence" value="ECO:0007669"/>
    <property type="project" value="InterPro"/>
</dbReference>
<reference evidence="3 4" key="1">
    <citation type="submission" date="2018-08" db="EMBL/GenBank/DDBJ databases">
        <title>Bacillus jemisoniae sp. nov., Bacillus chryseoplanitiae sp. nov., Bacillus resnikiae sp. nov., and Bacillus frankliniae sp. nov., isolated from Viking spacecraft and associated surfaces.</title>
        <authorList>
            <person name="Seuylemezian A."/>
            <person name="Vaishampayan P."/>
        </authorList>
    </citation>
    <scope>NUCLEOTIDE SEQUENCE [LARGE SCALE GENOMIC DNA]</scope>
    <source>
        <strain evidence="3 4">MA001</strain>
    </source>
</reference>
<keyword evidence="4" id="KW-1185">Reference proteome</keyword>
<gene>
    <name evidence="3" type="ORF">D1953_11325</name>
</gene>
<dbReference type="PANTHER" id="PTHR30404:SF0">
    <property type="entry name" value="N-ACETYLMURAMOYL-L-ALANINE AMIDASE AMIC"/>
    <property type="match status" value="1"/>
</dbReference>
<evidence type="ECO:0000259" key="2">
    <source>
        <dbReference type="SMART" id="SM00646"/>
    </source>
</evidence>
<dbReference type="Pfam" id="PF01520">
    <property type="entry name" value="Amidase_3"/>
    <property type="match status" value="1"/>
</dbReference>
<dbReference type="Gene3D" id="3.40.630.40">
    <property type="entry name" value="Zn-dependent exopeptidases"/>
    <property type="match status" value="1"/>
</dbReference>
<dbReference type="GO" id="GO:0009253">
    <property type="term" value="P:peptidoglycan catabolic process"/>
    <property type="evidence" value="ECO:0007669"/>
    <property type="project" value="InterPro"/>
</dbReference>
<evidence type="ECO:0000313" key="3">
    <source>
        <dbReference type="EMBL" id="RID85400.1"/>
    </source>
</evidence>
<comment type="caution">
    <text evidence="3">The sequence shown here is derived from an EMBL/GenBank/DDBJ whole genome shotgun (WGS) entry which is preliminary data.</text>
</comment>